<dbReference type="EMBL" id="CP155618">
    <property type="protein sequence ID" value="XBL13363.1"/>
    <property type="molecule type" value="Genomic_DNA"/>
</dbReference>
<evidence type="ECO:0000256" key="2">
    <source>
        <dbReference type="ARBA" id="ARBA00023157"/>
    </source>
</evidence>
<evidence type="ECO:0000313" key="5">
    <source>
        <dbReference type="Proteomes" id="UP001224325"/>
    </source>
</evidence>
<protein>
    <submittedName>
        <fullName evidence="4">LamG-like jellyroll fold domain-containing protein</fullName>
    </submittedName>
</protein>
<dbReference type="InterPro" id="IPR013320">
    <property type="entry name" value="ConA-like_dom_sf"/>
</dbReference>
<dbReference type="InterPro" id="IPR026444">
    <property type="entry name" value="Secre_tail"/>
</dbReference>
<dbReference type="InterPro" id="IPR006558">
    <property type="entry name" value="LamG-like"/>
</dbReference>
<organism evidence="4 5">
    <name type="scientific">Mariniflexile litorale</name>
    <dbReference type="NCBI Taxonomy" id="3045158"/>
    <lineage>
        <taxon>Bacteria</taxon>
        <taxon>Pseudomonadati</taxon>
        <taxon>Bacteroidota</taxon>
        <taxon>Flavobacteriia</taxon>
        <taxon>Flavobacteriales</taxon>
        <taxon>Flavobacteriaceae</taxon>
        <taxon>Mariniflexile</taxon>
    </lineage>
</organism>
<dbReference type="Proteomes" id="UP001224325">
    <property type="component" value="Chromosome"/>
</dbReference>
<reference evidence="4" key="1">
    <citation type="submission" date="2024-04" db="EMBL/GenBank/DDBJ databases">
        <title>Mariniflexile litorale, isolated from the shallow sediments of the Sea of Japan.</title>
        <authorList>
            <person name="Romanenko L."/>
            <person name="Isaeva M."/>
        </authorList>
    </citation>
    <scope>NUCLEOTIDE SEQUENCE [LARGE SCALE GENOMIC DNA]</scope>
    <source>
        <strain evidence="4">KMM 9835</strain>
    </source>
</reference>
<dbReference type="Gene3D" id="2.60.40.10">
    <property type="entry name" value="Immunoglobulins"/>
    <property type="match status" value="1"/>
</dbReference>
<evidence type="ECO:0000259" key="3">
    <source>
        <dbReference type="SMART" id="SM00560"/>
    </source>
</evidence>
<accession>A0AAU7ECJ0</accession>
<dbReference type="NCBIfam" id="TIGR04183">
    <property type="entry name" value="Por_Secre_tail"/>
    <property type="match status" value="1"/>
</dbReference>
<keyword evidence="2" id="KW-1015">Disulfide bond</keyword>
<dbReference type="SMART" id="SM00560">
    <property type="entry name" value="LamGL"/>
    <property type="match status" value="1"/>
</dbReference>
<keyword evidence="5" id="KW-1185">Reference proteome</keyword>
<feature type="domain" description="LamG-like jellyroll fold" evidence="3">
    <location>
        <begin position="736"/>
        <end position="858"/>
    </location>
</feature>
<evidence type="ECO:0000256" key="1">
    <source>
        <dbReference type="ARBA" id="ARBA00022729"/>
    </source>
</evidence>
<name>A0AAU7ECJ0_9FLAO</name>
<keyword evidence="1" id="KW-0732">Signal</keyword>
<proteinExistence type="predicted"/>
<dbReference type="KEGG" id="mlil:QLS71_013655"/>
<dbReference type="Pfam" id="PF13385">
    <property type="entry name" value="Laminin_G_3"/>
    <property type="match status" value="1"/>
</dbReference>
<dbReference type="RefSeq" id="WP_308992535.1">
    <property type="nucleotide sequence ID" value="NZ_CP155618.1"/>
</dbReference>
<gene>
    <name evidence="4" type="ORF">QLS71_013655</name>
</gene>
<dbReference type="SUPFAM" id="SSF49899">
    <property type="entry name" value="Concanavalin A-like lectins/glucanases"/>
    <property type="match status" value="1"/>
</dbReference>
<dbReference type="Gene3D" id="2.60.120.200">
    <property type="match status" value="1"/>
</dbReference>
<evidence type="ECO:0000313" key="4">
    <source>
        <dbReference type="EMBL" id="XBL13363.1"/>
    </source>
</evidence>
<sequence>MKKIAISLKLCTFLICLSLSWHIFSLSHSFSTFTLPISESTIKSLGVARDESPSNFSIRKVSEATTPEIDITGLGYSIPGDLSNVPILTDNTDFGTAQITSEIFTKTFVINNTSTGNLTLGAITLSGSSHFSIISNPAGSIIPPGGTANIVVSYNSNIIGIDTTILTIISDDSDEGSYQINLKAEANKVFFDSDGDGVYDDVDVDDDNDGIPDSIEENNCRLSSGSSLENYKFLSENFGSGTGRGSGISSLYTVSTTYCLEDGLHGSSCLGADPNVGDGKYTIASHITSGVSGEPVSPTDAVSNWAWYAWAPIEDHTPNDTNGRMAIFNAHYDSGIFYETQIKGTLANVPVTYSFWVINIDNDDSRFSAGELPRIKPNVTVNFLTFDKSTLLASFDTGDITRCSGAVNDPNDPAYNPSDPTFNSCITSEWKQFTQQFTTSETAFIVQFVNNAPGGSGNDLAIDDIEVRQTLCDIDSDGVADVFDLDSDDDGIPDVVEGNPNSAGLSEGKATLTGVSTWIDANGDGMHDLAEGYTPINSDGDNIPDYLDLDSDNDGIFDVDEYGVISSNASAGFQNGDGDITGNGMGDGPETEAFREKNSDGDGAIEYYGDGILDVYDFHHGAANYTDSYGNIGQGTAPLYALDSDNDGIPDYRDPKSNRNGHPLDIDNQEIYTVLFPHDTNGVLLSTVDLDGDGIVSSRDGDDTVFGSPRNLNNSYSLYFDGRNDYVEDSNIISSGEATLMAFIKSDGANTNSNNRMVAGQSDFYIRVNTNNTITAVAEGVSLTSTSIASLGIWMHVAVTTTSGSTILYINGMEEARDTAGGITSNSNFTIGRATTNNNYFKGEIDEVRVFNTALTANQLKRMVYQELDEAHNFNRGKIIPLDISTSIGTNLVKYYKMDAYNGDILDDKKTGTIDQGTGAKMYNFKDIYFQRAPLPYITNSNGNWTNSANWLYGNEWDITTKQDNPNGASIVNIKHNINLNGSYSTQGMVGLFVDAGKEFSIEASKGLYNNWYLKLDGLIDLDAESQLIQTDGSLLDVTSAGKIERDQQGTKDYYTYNYWSSPVGISNTTSNNNSYKMINNILKNGTISATPTNITFLTSGYDGSVSGTNISISDYWIWKYANGPNDTYSYWQHVRRNGTLLAGEGFSMKGVANTGGAINQTQNYVFNGKPNNGDITLNITAGNDYLVGNPYPSALDADEFIKDNISNLETNGRNTSGNIINGTLYFWDHFASNTHILGEYQGGYATYTLMGGAPAVSNDTRLNATGAVGTKIPEKYIPIGQGFFVHATLDANLVGESNDPGMSQPIVGGAILFQNSQRIFVTEASGSSLFLKNSNPKSKQTSSTEIKVDNRQKIRLKFDSPTGYHRQLLAGVDEKASNNFDIGYDALLTENNNEDMFWVFNNSHFIIQAVNNFDEEQALPLGIKINKQGIASIKIDALENIDTNMIIYLHDKELNAYHNLKESKYEVYLTVGNHLNRFEVTFAKTKTLNSDTFETNAFQVYFSNENKSIVIHNPTGKNIESTEILNMLGQSVYKLKIRSKENIITQKPKDLSTGTYIIKLKTDSGIVSKKVLIN</sequence>
<dbReference type="InterPro" id="IPR013783">
    <property type="entry name" value="Ig-like_fold"/>
</dbReference>
<dbReference type="GO" id="GO:0004553">
    <property type="term" value="F:hydrolase activity, hydrolyzing O-glycosyl compounds"/>
    <property type="evidence" value="ECO:0007669"/>
    <property type="project" value="UniProtKB-ARBA"/>
</dbReference>
<dbReference type="GO" id="GO:0005975">
    <property type="term" value="P:carbohydrate metabolic process"/>
    <property type="evidence" value="ECO:0007669"/>
    <property type="project" value="UniProtKB-ARBA"/>
</dbReference>